<keyword evidence="5" id="KW-1185">Reference proteome</keyword>
<accession>A0ABQ8FLL0</accession>
<name>A0ABQ8FLL0_9FUNG</name>
<reference evidence="4 5" key="1">
    <citation type="submission" date="2021-02" db="EMBL/GenBank/DDBJ databases">
        <title>Variation within the Batrachochytrium salamandrivorans European outbreak.</title>
        <authorList>
            <person name="Kelly M."/>
            <person name="Pasmans F."/>
            <person name="Shea T.P."/>
            <person name="Munoz J.F."/>
            <person name="Carranza S."/>
            <person name="Cuomo C.A."/>
            <person name="Martel A."/>
        </authorList>
    </citation>
    <scope>NUCLEOTIDE SEQUENCE [LARGE SCALE GENOMIC DNA]</scope>
    <source>
        <strain evidence="4 5">AMFP18/2</strain>
    </source>
</reference>
<dbReference type="PANTHER" id="PTHR12975">
    <property type="entry name" value="TRANSPORT PROTEIN TRAPP"/>
    <property type="match status" value="1"/>
</dbReference>
<feature type="domain" description="TPPC8 second Ig-like" evidence="2">
    <location>
        <begin position="937"/>
        <end position="1073"/>
    </location>
</feature>
<dbReference type="InterPro" id="IPR058541">
    <property type="entry name" value="Ig_TPPC8_1st"/>
</dbReference>
<protein>
    <recommendedName>
        <fullName evidence="6">Trafficking protein particle complex subunit 11 domain-containing protein</fullName>
    </recommendedName>
</protein>
<dbReference type="InterPro" id="IPR024420">
    <property type="entry name" value="TRAPP_III_complex_Trs85"/>
</dbReference>
<comment type="caution">
    <text evidence="4">The sequence shown here is derived from an EMBL/GenBank/DDBJ whole genome shotgun (WGS) entry which is preliminary data.</text>
</comment>
<evidence type="ECO:0000313" key="4">
    <source>
        <dbReference type="EMBL" id="KAH6600157.1"/>
    </source>
</evidence>
<evidence type="ECO:0000256" key="1">
    <source>
        <dbReference type="SAM" id="MobiDB-lite"/>
    </source>
</evidence>
<evidence type="ECO:0000259" key="3">
    <source>
        <dbReference type="Pfam" id="PF24545"/>
    </source>
</evidence>
<feature type="compositionally biased region" description="Low complexity" evidence="1">
    <location>
        <begin position="105"/>
        <end position="123"/>
    </location>
</feature>
<feature type="region of interest" description="Disordered" evidence="1">
    <location>
        <begin position="105"/>
        <end position="125"/>
    </location>
</feature>
<dbReference type="Pfam" id="PF24544">
    <property type="entry name" value="Ig_TPPC8_2nd"/>
    <property type="match status" value="1"/>
</dbReference>
<gene>
    <name evidence="4" type="ORF">BASA50_002549</name>
</gene>
<dbReference type="Pfam" id="PF12739">
    <property type="entry name" value="TRAPPC-Trs85"/>
    <property type="match status" value="1"/>
</dbReference>
<dbReference type="EMBL" id="JAFCIX010000047">
    <property type="protein sequence ID" value="KAH6600157.1"/>
    <property type="molecule type" value="Genomic_DNA"/>
</dbReference>
<evidence type="ECO:0000313" key="5">
    <source>
        <dbReference type="Proteomes" id="UP001648503"/>
    </source>
</evidence>
<sequence>MEGRDFIALATSPLVAVVTDTARISINMLQKKNNIPDMVQYLRPFGHARHSHAPIQDMHGATIQLDPGHVRFVDLYSLSSSSTNISTDTAVLESILSSSMASALSTPVDASPHSQPSPSSSHPAKLPCLRTVQEAQQYRESVQLESITPWFQQYLRIISKHMGVSEHETFNHPVACLVVVSTSDPDPVATAKGLLSDANLPPILKKPYMDPYIQRLYLLVHDPEEAPNIDPNVVLANMKRAFPTHLLTINTRPISVDTSPVVPDIWSTSIAETAELLQKLSSPLPSQQNTLISPILNDQDPPPLSGLKSTSIPSLENLSITNMVCGRRISISDYSSVNTFIEGFLFENIINRMVALMKDWERDVASARRGISGRLYKVGLKYFSGSKSATAQPAPFIDYGTGKTIFPFLSPEMIMRRLADYAFILRDYKYALSVYDSVKKDFSTNERYAKYFAGIQEMIAVTSLMITESPKSSIDILADNAVQSYNDAKCPLYANRAIMWIVEMTKEHHLYRDAASLLIRMTGEESDLKGALFLEQAAVCFLRTTPPMPRKYIFHLILAGNRFSKCGLRGHAQRNYATALETYDGLQWSLVDDHIHFALGRHSFHLGQTKAAMQYFIKLLRKSRQSAAGQRAYLAEFLYIYQQFEAERIAATKASGDVGGSKTAAVQDDALPTIPLPLIVDAGIKLTLQRSEVYQGDGISTLRVASSPFGAGYETPASHEGIKDDVSVWVQLEEKVLKVVNDGVSGTLESASRRRPPHGHAPTAKVASTLSRHTQTTTAVGEPVIVCFQWMNPLQVPIPVNNLFLECSFDGNAETVTELNIPSDGDVPALIEMPEFDVQVLHDVSLDASERRKIQLKIYPKKEGEIVVLGIRYLLCGVIPTFRRFQKRGRRLNDTLAQQQDTNGVYAEDVSLRITVTPPMPVLDIVFHSFPESMLLGQVSQVALELNNRGTRGLKNLYVITSHAPVFCFGDGTALDLPTYAPFVQSDLSSFEETMNIPNTLVDRSVTALQLPLPDRDVMDLSSPGTKESLSRGILPASLTTLVPVWIRADKAGKHTFRLLFVYQSEDQGSYRTLRCTLTTEIFPALRVNIFTRASITTLNEFILGVEMENMNTVLPLVFRQITSISPSWQIEPLIASEDRCEVTLQPSQTQYQYYRIKRWTGRMPLVVHQTPELLTTAAIQRLILQEDALPFTPDDITMQIRSLGSPNQISYVKESPLIRFYRLSDTYRV</sequence>
<proteinExistence type="predicted"/>
<feature type="region of interest" description="Disordered" evidence="1">
    <location>
        <begin position="747"/>
        <end position="775"/>
    </location>
</feature>
<dbReference type="Proteomes" id="UP001648503">
    <property type="component" value="Unassembled WGS sequence"/>
</dbReference>
<evidence type="ECO:0000259" key="2">
    <source>
        <dbReference type="Pfam" id="PF24544"/>
    </source>
</evidence>
<feature type="compositionally biased region" description="Polar residues" evidence="1">
    <location>
        <begin position="766"/>
        <end position="775"/>
    </location>
</feature>
<evidence type="ECO:0008006" key="6">
    <source>
        <dbReference type="Google" id="ProtNLM"/>
    </source>
</evidence>
<feature type="domain" description="TPPC8 first Ig-like" evidence="3">
    <location>
        <begin position="725"/>
        <end position="935"/>
    </location>
</feature>
<dbReference type="Pfam" id="PF24545">
    <property type="entry name" value="Ig_TPPC8_1st"/>
    <property type="match status" value="1"/>
</dbReference>
<dbReference type="PANTHER" id="PTHR12975:SF6">
    <property type="entry name" value="TRAFFICKING PROTEIN PARTICLE COMPLEX SUBUNIT 8"/>
    <property type="match status" value="1"/>
</dbReference>
<organism evidence="4 5">
    <name type="scientific">Batrachochytrium salamandrivorans</name>
    <dbReference type="NCBI Taxonomy" id="1357716"/>
    <lineage>
        <taxon>Eukaryota</taxon>
        <taxon>Fungi</taxon>
        <taxon>Fungi incertae sedis</taxon>
        <taxon>Chytridiomycota</taxon>
        <taxon>Chytridiomycota incertae sedis</taxon>
        <taxon>Chytridiomycetes</taxon>
        <taxon>Rhizophydiales</taxon>
        <taxon>Rhizophydiales incertae sedis</taxon>
        <taxon>Batrachochytrium</taxon>
    </lineage>
</organism>
<dbReference type="InterPro" id="IPR058538">
    <property type="entry name" value="Ig_TPPC8_2nd"/>
</dbReference>